<dbReference type="Proteomes" id="UP001360953">
    <property type="component" value="Unassembled WGS sequence"/>
</dbReference>
<comment type="caution">
    <text evidence="1">The sequence shown here is derived from an EMBL/GenBank/DDBJ whole genome shotgun (WGS) entry which is preliminary data.</text>
</comment>
<evidence type="ECO:0000313" key="2">
    <source>
        <dbReference type="Proteomes" id="UP001360953"/>
    </source>
</evidence>
<dbReference type="GeneID" id="92028533"/>
<keyword evidence="2" id="KW-1185">Reference proteome</keyword>
<reference evidence="1 2" key="1">
    <citation type="submission" date="2024-04" db="EMBL/GenBank/DDBJ databases">
        <title>Phyllosticta paracitricarpa is synonymous to the EU quarantine fungus P. citricarpa based on phylogenomic analyses.</title>
        <authorList>
            <consortium name="Lawrence Berkeley National Laboratory"/>
            <person name="Van ingen-buijs V.A."/>
            <person name="Van westerhoven A.C."/>
            <person name="Haridas S."/>
            <person name="Skiadas P."/>
            <person name="Martin F."/>
            <person name="Groenewald J.Z."/>
            <person name="Crous P.W."/>
            <person name="Seidl M.F."/>
        </authorList>
    </citation>
    <scope>NUCLEOTIDE SEQUENCE [LARGE SCALE GENOMIC DNA]</scope>
    <source>
        <strain evidence="1 2">CPC 17464</strain>
    </source>
</reference>
<accession>A0ABR1LQG8</accession>
<name>A0ABR1LQG8_9PEZI</name>
<dbReference type="RefSeq" id="XP_066655095.1">
    <property type="nucleotide sequence ID" value="XM_066795627.1"/>
</dbReference>
<dbReference type="EMBL" id="JBBPEH010000006">
    <property type="protein sequence ID" value="KAK7536944.1"/>
    <property type="molecule type" value="Genomic_DNA"/>
</dbReference>
<gene>
    <name evidence="1" type="ORF">J3D65DRAFT_359165</name>
</gene>
<sequence>MGLLDVHHFLDVWRIPEVDEFFKQIDETDDGFGPKPVNMIPLFAAVEKAMSLAIEGGPPAPLPDYARRTQTYFHGREVIEVLDNGGTYADATIPTPGLYTTRIGSDSKSLIYVPMPDARLLRQIEEHNREIAAIQRRINAVFGDNVLRDHPDFPIPHAEIRRMRRVFPPGAPRLLVPLAGSEELFPLARTRGYHVLEQWNDVFGD</sequence>
<proteinExistence type="predicted"/>
<evidence type="ECO:0000313" key="1">
    <source>
        <dbReference type="EMBL" id="KAK7536944.1"/>
    </source>
</evidence>
<organism evidence="1 2">
    <name type="scientific">Phyllosticta citribraziliensis</name>
    <dbReference type="NCBI Taxonomy" id="989973"/>
    <lineage>
        <taxon>Eukaryota</taxon>
        <taxon>Fungi</taxon>
        <taxon>Dikarya</taxon>
        <taxon>Ascomycota</taxon>
        <taxon>Pezizomycotina</taxon>
        <taxon>Dothideomycetes</taxon>
        <taxon>Dothideomycetes incertae sedis</taxon>
        <taxon>Botryosphaeriales</taxon>
        <taxon>Phyllostictaceae</taxon>
        <taxon>Phyllosticta</taxon>
    </lineage>
</organism>
<protein>
    <submittedName>
        <fullName evidence="1">Uncharacterized protein</fullName>
    </submittedName>
</protein>